<dbReference type="VEuPathDB" id="FungiDB:ATEG_03515"/>
<dbReference type="Pfam" id="PF11885">
    <property type="entry name" value="DUF3405"/>
    <property type="match status" value="1"/>
</dbReference>
<dbReference type="GeneID" id="4317977"/>
<evidence type="ECO:0000313" key="3">
    <source>
        <dbReference type="Proteomes" id="UP000007963"/>
    </source>
</evidence>
<keyword evidence="1" id="KW-0812">Transmembrane</keyword>
<dbReference type="InterPro" id="IPR021822">
    <property type="entry name" value="DUF3405"/>
</dbReference>
<dbReference type="HOGENOM" id="CLU_009650_0_0_1"/>
<dbReference type="RefSeq" id="XP_001212693.1">
    <property type="nucleotide sequence ID" value="XM_001212693.1"/>
</dbReference>
<name>Q0CS19_ASPTN</name>
<protein>
    <submittedName>
        <fullName evidence="2">Uncharacterized protein</fullName>
    </submittedName>
</protein>
<feature type="transmembrane region" description="Helical" evidence="1">
    <location>
        <begin position="20"/>
        <end position="40"/>
    </location>
</feature>
<evidence type="ECO:0000256" key="1">
    <source>
        <dbReference type="SAM" id="Phobius"/>
    </source>
</evidence>
<evidence type="ECO:0000313" key="2">
    <source>
        <dbReference type="EMBL" id="EAU36789.1"/>
    </source>
</evidence>
<gene>
    <name evidence="2" type="ORF">ATEG_03515</name>
</gene>
<dbReference type="Proteomes" id="UP000007963">
    <property type="component" value="Unassembled WGS sequence"/>
</dbReference>
<dbReference type="PANTHER" id="PTHR36205">
    <property type="entry name" value="CHROMOSOME 19, WHOLE GENOME SHOTGUN SEQUENCE"/>
    <property type="match status" value="1"/>
</dbReference>
<dbReference type="OMA" id="ARIYNPG"/>
<accession>Q0CS19</accession>
<dbReference type="eggNOG" id="ENOG502SMKU">
    <property type="taxonomic scope" value="Eukaryota"/>
</dbReference>
<dbReference type="OrthoDB" id="3353407at2759"/>
<reference evidence="3" key="1">
    <citation type="submission" date="2005-09" db="EMBL/GenBank/DDBJ databases">
        <title>Annotation of the Aspergillus terreus NIH2624 genome.</title>
        <authorList>
            <person name="Birren B.W."/>
            <person name="Lander E.S."/>
            <person name="Galagan J.E."/>
            <person name="Nusbaum C."/>
            <person name="Devon K."/>
            <person name="Henn M."/>
            <person name="Ma L.-J."/>
            <person name="Jaffe D.B."/>
            <person name="Butler J."/>
            <person name="Alvarez P."/>
            <person name="Gnerre S."/>
            <person name="Grabherr M."/>
            <person name="Kleber M."/>
            <person name="Mauceli E.W."/>
            <person name="Brockman W."/>
            <person name="Rounsley S."/>
            <person name="Young S.K."/>
            <person name="LaButti K."/>
            <person name="Pushparaj V."/>
            <person name="DeCaprio D."/>
            <person name="Crawford M."/>
            <person name="Koehrsen M."/>
            <person name="Engels R."/>
            <person name="Montgomery P."/>
            <person name="Pearson M."/>
            <person name="Howarth C."/>
            <person name="Larson L."/>
            <person name="Luoma S."/>
            <person name="White J."/>
            <person name="Alvarado L."/>
            <person name="Kodira C.D."/>
            <person name="Zeng Q."/>
            <person name="Oleary S."/>
            <person name="Yandava C."/>
            <person name="Denning D.W."/>
            <person name="Nierman W.C."/>
            <person name="Milne T."/>
            <person name="Madden K."/>
        </authorList>
    </citation>
    <scope>NUCLEOTIDE SEQUENCE [LARGE SCALE GENOMIC DNA]</scope>
    <source>
        <strain evidence="3">NIH 2624 / FGSC A1156</strain>
    </source>
</reference>
<keyword evidence="1" id="KW-0472">Membrane</keyword>
<keyword evidence="1" id="KW-1133">Transmembrane helix</keyword>
<organism evidence="2 3">
    <name type="scientific">Aspergillus terreus (strain NIH 2624 / FGSC A1156)</name>
    <dbReference type="NCBI Taxonomy" id="341663"/>
    <lineage>
        <taxon>Eukaryota</taxon>
        <taxon>Fungi</taxon>
        <taxon>Dikarya</taxon>
        <taxon>Ascomycota</taxon>
        <taxon>Pezizomycotina</taxon>
        <taxon>Eurotiomycetes</taxon>
        <taxon>Eurotiomycetidae</taxon>
        <taxon>Eurotiales</taxon>
        <taxon>Aspergillaceae</taxon>
        <taxon>Aspergillus</taxon>
        <taxon>Aspergillus subgen. Circumdati</taxon>
    </lineage>
</organism>
<proteinExistence type="predicted"/>
<sequence>MLLGILPRPRGRRFSSRRAWFPYCLIVTAALLYTTFYGTFNFFDAISNVLSSYVPSFDCPLFSDSVILRPGNFIDPTRQKKYPDAPEGPSFLAPETAGILHDIRFYSGGTLSLTTQTEPFEAPPSPIVYDPYPDYNSREWKQQWKGYFYRCIGPRGTYLDHTSPDDMVSAYPGTQRDFPFPMFGSYDAIDLDGNVCFDRYSRYKPYGYGLDTGVDVPAAHPSVNVTWDEVDWADLQAQCLHRNARRYKGHPTKRPPVSHPLTQSFSKSEAPLLMQEPSAPVSGPQYQPRSAVLIRAWHTIKWTPNHLQYLRSLIMELSLHSGAEYEVFLLIDVKDDFLPIFSDASTVRYLKDLFIPAEFRNMTIFFNNKLLEGWYPLLEEHRYCPFHYPTASPSCTESNPSRPMYQHLQPVQIFSQLYPDFDYYWQFEMDSRNTGHMYHFLDRAVEFAKQQPRKYLWERNAYFYTPGAHGPWEQFMGMVNESMVGRRSVWGPVPAKGIMPTGPMPPVSTPEEDDYEWGVGEEADLITFLPIFDPSETTWTFPDTLYNLPLETPRRASPVTMWRLSKRLLDLMHHDQATTGIGLGSEMSGPTWALWHGFKAVHVPHPLYLDGHWTAKELSRVYNPGEPDKINGGPHSVWNWNHMVDRIMYRFSYMFTTQTAEDLYRRWLGYPPDPSEREDGRLPKDTWGLMWYEGGQLNEETYGRLCFPPMFLHTIKNTEPEKGPDKAVPV</sequence>
<dbReference type="AlphaFoldDB" id="Q0CS19"/>
<dbReference type="STRING" id="341663.Q0CS19"/>
<dbReference type="PANTHER" id="PTHR36205:SF4">
    <property type="match status" value="1"/>
</dbReference>
<dbReference type="EMBL" id="CH476597">
    <property type="protein sequence ID" value="EAU36789.1"/>
    <property type="molecule type" value="Genomic_DNA"/>
</dbReference>